<comment type="caution">
    <text evidence="3">The sequence shown here is derived from an EMBL/GenBank/DDBJ whole genome shotgun (WGS) entry which is preliminary data.</text>
</comment>
<dbReference type="PANTHER" id="PTHR11360:SF303">
    <property type="entry name" value="MAJOR FACILITATOR SUPERFAMILY (MFS) PROFILE DOMAIN-CONTAINING PROTEIN"/>
    <property type="match status" value="1"/>
</dbReference>
<dbReference type="EMBL" id="JABSTR010000008">
    <property type="protein sequence ID" value="KAH9377743.1"/>
    <property type="molecule type" value="Genomic_DNA"/>
</dbReference>
<dbReference type="InterPro" id="IPR036259">
    <property type="entry name" value="MFS_trans_sf"/>
</dbReference>
<accession>A0A9J6GTN6</accession>
<evidence type="ECO:0008006" key="5">
    <source>
        <dbReference type="Google" id="ProtNLM"/>
    </source>
</evidence>
<feature type="transmembrane region" description="Helical" evidence="2">
    <location>
        <begin position="386"/>
        <end position="404"/>
    </location>
</feature>
<feature type="region of interest" description="Disordered" evidence="1">
    <location>
        <begin position="187"/>
        <end position="219"/>
    </location>
</feature>
<dbReference type="OrthoDB" id="6499973at2759"/>
<feature type="transmembrane region" description="Helical" evidence="2">
    <location>
        <begin position="95"/>
        <end position="113"/>
    </location>
</feature>
<dbReference type="Gene3D" id="1.20.1250.20">
    <property type="entry name" value="MFS general substrate transporter like domains"/>
    <property type="match status" value="1"/>
</dbReference>
<proteinExistence type="predicted"/>
<evidence type="ECO:0000313" key="4">
    <source>
        <dbReference type="Proteomes" id="UP000821853"/>
    </source>
</evidence>
<dbReference type="OMA" id="EYCEMAS"/>
<name>A0A9J6GTN6_HAELO</name>
<dbReference type="VEuPathDB" id="VectorBase:HLOH_052920"/>
<protein>
    <recommendedName>
        <fullName evidence="5">Monocarboxylate transporter</fullName>
    </recommendedName>
</protein>
<keyword evidence="2" id="KW-0472">Membrane</keyword>
<feature type="transmembrane region" description="Helical" evidence="2">
    <location>
        <begin position="301"/>
        <end position="321"/>
    </location>
</feature>
<dbReference type="PANTHER" id="PTHR11360">
    <property type="entry name" value="MONOCARBOXYLATE TRANSPORTER"/>
    <property type="match status" value="1"/>
</dbReference>
<dbReference type="Proteomes" id="UP000821853">
    <property type="component" value="Unassembled WGS sequence"/>
</dbReference>
<keyword evidence="4" id="KW-1185">Reference proteome</keyword>
<keyword evidence="2" id="KW-0812">Transmembrane</keyword>
<feature type="compositionally biased region" description="Low complexity" evidence="1">
    <location>
        <begin position="200"/>
        <end position="218"/>
    </location>
</feature>
<feature type="transmembrane region" description="Helical" evidence="2">
    <location>
        <begin position="12"/>
        <end position="39"/>
    </location>
</feature>
<feature type="transmembrane region" description="Helical" evidence="2">
    <location>
        <begin position="59"/>
        <end position="83"/>
    </location>
</feature>
<feature type="transmembrane region" description="Helical" evidence="2">
    <location>
        <begin position="119"/>
        <end position="139"/>
    </location>
</feature>
<dbReference type="Pfam" id="PF07690">
    <property type="entry name" value="MFS_1"/>
    <property type="match status" value="1"/>
</dbReference>
<dbReference type="GO" id="GO:0008028">
    <property type="term" value="F:monocarboxylic acid transmembrane transporter activity"/>
    <property type="evidence" value="ECO:0007669"/>
    <property type="project" value="TreeGrafter"/>
</dbReference>
<feature type="transmembrane region" description="Helical" evidence="2">
    <location>
        <begin position="354"/>
        <end position="374"/>
    </location>
</feature>
<feature type="transmembrane region" description="Helical" evidence="2">
    <location>
        <begin position="327"/>
        <end position="347"/>
    </location>
</feature>
<dbReference type="InterPro" id="IPR050327">
    <property type="entry name" value="Proton-linked_MCT"/>
</dbReference>
<organism evidence="3 4">
    <name type="scientific">Haemaphysalis longicornis</name>
    <name type="common">Bush tick</name>
    <dbReference type="NCBI Taxonomy" id="44386"/>
    <lineage>
        <taxon>Eukaryota</taxon>
        <taxon>Metazoa</taxon>
        <taxon>Ecdysozoa</taxon>
        <taxon>Arthropoda</taxon>
        <taxon>Chelicerata</taxon>
        <taxon>Arachnida</taxon>
        <taxon>Acari</taxon>
        <taxon>Parasitiformes</taxon>
        <taxon>Ixodida</taxon>
        <taxon>Ixodoidea</taxon>
        <taxon>Ixodidae</taxon>
        <taxon>Haemaphysalinae</taxon>
        <taxon>Haemaphysalis</taxon>
    </lineage>
</organism>
<keyword evidence="2" id="KW-1133">Transmembrane helix</keyword>
<evidence type="ECO:0000256" key="2">
    <source>
        <dbReference type="SAM" id="Phobius"/>
    </source>
</evidence>
<dbReference type="AlphaFoldDB" id="A0A9J6GTN6"/>
<evidence type="ECO:0000313" key="3">
    <source>
        <dbReference type="EMBL" id="KAH9377743.1"/>
    </source>
</evidence>
<evidence type="ECO:0000256" key="1">
    <source>
        <dbReference type="SAM" id="MobiDB-lite"/>
    </source>
</evidence>
<dbReference type="InterPro" id="IPR011701">
    <property type="entry name" value="MFS"/>
</dbReference>
<dbReference type="SUPFAM" id="SSF103473">
    <property type="entry name" value="MFS general substrate transporter"/>
    <property type="match status" value="1"/>
</dbReference>
<sequence>MRTAAIKLDTVWSVALLSSIVSLLSAVGISNGSLFYVAIIQHLRVSHEAAAWTGSASSVAAHVAGSGIGIVFVALSVYIAAYFDKYRAAASGLKFAGQAAAGLIFPPAITALLRTYGFTGAVLLFGGVCMNATPFVMLLGNPPALTAKDTNRALFRRIKNVAASCLKCFSSSKSAVDQPADNKEVKSVSFFTSESESKPQTTEGTSTQTTSLGTESSQPRAEFAVDIDLKTAGATEAENAAAAPSPLSNRRKSVHDVWEPLRKPMFYALVPGLICSEYCEMASQTTIVDYSMDKGWDINDATSLVICLAVGSFVGRLLLPLLADLKFVTRTSLMSACYIGYAAAFLAMPHVNSFHGVILLCVVSGATVGCAQSLKPVVMADYLGAQLIAPCSGMAGIIMLPLVLGNPAIIGKISINKCSQNAL</sequence>
<reference evidence="3 4" key="1">
    <citation type="journal article" date="2020" name="Cell">
        <title>Large-Scale Comparative Analyses of Tick Genomes Elucidate Their Genetic Diversity and Vector Capacities.</title>
        <authorList>
            <consortium name="Tick Genome and Microbiome Consortium (TIGMIC)"/>
            <person name="Jia N."/>
            <person name="Wang J."/>
            <person name="Shi W."/>
            <person name="Du L."/>
            <person name="Sun Y."/>
            <person name="Zhan W."/>
            <person name="Jiang J.F."/>
            <person name="Wang Q."/>
            <person name="Zhang B."/>
            <person name="Ji P."/>
            <person name="Bell-Sakyi L."/>
            <person name="Cui X.M."/>
            <person name="Yuan T.T."/>
            <person name="Jiang B.G."/>
            <person name="Yang W.F."/>
            <person name="Lam T.T."/>
            <person name="Chang Q.C."/>
            <person name="Ding S.J."/>
            <person name="Wang X.J."/>
            <person name="Zhu J.G."/>
            <person name="Ruan X.D."/>
            <person name="Zhao L."/>
            <person name="Wei J.T."/>
            <person name="Ye R.Z."/>
            <person name="Que T.C."/>
            <person name="Du C.H."/>
            <person name="Zhou Y.H."/>
            <person name="Cheng J.X."/>
            <person name="Dai P.F."/>
            <person name="Guo W.B."/>
            <person name="Han X.H."/>
            <person name="Huang E.J."/>
            <person name="Li L.F."/>
            <person name="Wei W."/>
            <person name="Gao Y.C."/>
            <person name="Liu J.Z."/>
            <person name="Shao H.Z."/>
            <person name="Wang X."/>
            <person name="Wang C.C."/>
            <person name="Yang T.C."/>
            <person name="Huo Q.B."/>
            <person name="Li W."/>
            <person name="Chen H.Y."/>
            <person name="Chen S.E."/>
            <person name="Zhou L.G."/>
            <person name="Ni X.B."/>
            <person name="Tian J.H."/>
            <person name="Sheng Y."/>
            <person name="Liu T."/>
            <person name="Pan Y.S."/>
            <person name="Xia L.Y."/>
            <person name="Li J."/>
            <person name="Zhao F."/>
            <person name="Cao W.C."/>
        </authorList>
    </citation>
    <scope>NUCLEOTIDE SEQUENCE [LARGE SCALE GENOMIC DNA]</scope>
    <source>
        <strain evidence="3">HaeL-2018</strain>
    </source>
</reference>
<gene>
    <name evidence="3" type="ORF">HPB48_004867</name>
</gene>